<dbReference type="Gene3D" id="3.40.50.300">
    <property type="entry name" value="P-loop containing nucleotide triphosphate hydrolases"/>
    <property type="match status" value="1"/>
</dbReference>
<dbReference type="SUPFAM" id="SSF52540">
    <property type="entry name" value="P-loop containing nucleoside triphosphate hydrolases"/>
    <property type="match status" value="1"/>
</dbReference>
<dbReference type="GO" id="GO:0006261">
    <property type="term" value="P:DNA-templated DNA replication"/>
    <property type="evidence" value="ECO:0007669"/>
    <property type="project" value="TreeGrafter"/>
</dbReference>
<organism evidence="1 2">
    <name type="scientific">Ulvibacter antarcticus</name>
    <dbReference type="NCBI Taxonomy" id="442714"/>
    <lineage>
        <taxon>Bacteria</taxon>
        <taxon>Pseudomonadati</taxon>
        <taxon>Bacteroidota</taxon>
        <taxon>Flavobacteriia</taxon>
        <taxon>Flavobacteriales</taxon>
        <taxon>Flavobacteriaceae</taxon>
        <taxon>Ulvibacter</taxon>
    </lineage>
</organism>
<name>A0A3L9YZD3_9FLAO</name>
<dbReference type="RefSeq" id="WP_121906025.1">
    <property type="nucleotide sequence ID" value="NZ_REFC01000011.1"/>
</dbReference>
<dbReference type="AlphaFoldDB" id="A0A3L9YZD3"/>
<dbReference type="Pfam" id="PF13177">
    <property type="entry name" value="DNA_pol3_delta2"/>
    <property type="match status" value="1"/>
</dbReference>
<dbReference type="PANTHER" id="PTHR11669:SF8">
    <property type="entry name" value="DNA POLYMERASE III SUBUNIT DELTA"/>
    <property type="match status" value="1"/>
</dbReference>
<dbReference type="PANTHER" id="PTHR11669">
    <property type="entry name" value="REPLICATION FACTOR C / DNA POLYMERASE III GAMMA-TAU SUBUNIT"/>
    <property type="match status" value="1"/>
</dbReference>
<dbReference type="InterPro" id="IPR050238">
    <property type="entry name" value="DNA_Rep/Repair_Clamp_Loader"/>
</dbReference>
<gene>
    <name evidence="1" type="ORF">BXY75_0422</name>
</gene>
<sequence length="384" mass="43468">MDFSEVIGQKHLKSHLIKTIENGRIPHAQLFVGNAGSGLLPLAIAYVAELLCSSHEKSSESYKNCRKKVDNLSHPDLHFIYPVNTNDSIKKNAVSANFSQEWRSFVLNNPYGSLFDWLQSLGIENKQGNISVNEAQDLLKTLALKSYEGGYKVMIIWMADKMNTECSNKILKIVEEPPAKTLLLLLTESEEQIITTIRSRCQKIQLPLLSESDILNSLVEKRSVPEAKAANISRQANGDFNKALHILENDSDDLVFEEWFVSWVRTAFRAKGNKGAINELLVWSESIAGKGRETQKKFLSYCNEIFRQALLKNYKADSLLYFESANSGFSIEKFAPFIHQNNIFEITEAIEEASYHIERNGNAKIILTDLSIKLTRLIHKKELA</sequence>
<comment type="caution">
    <text evidence="1">The sequence shown here is derived from an EMBL/GenBank/DDBJ whole genome shotgun (WGS) entry which is preliminary data.</text>
</comment>
<keyword evidence="2" id="KW-1185">Reference proteome</keyword>
<proteinExistence type="predicted"/>
<reference evidence="1 2" key="1">
    <citation type="submission" date="2018-10" db="EMBL/GenBank/DDBJ databases">
        <title>Genomic Encyclopedia of Archaeal and Bacterial Type Strains, Phase II (KMG-II): from individual species to whole genera.</title>
        <authorList>
            <person name="Goeker M."/>
        </authorList>
    </citation>
    <scope>NUCLEOTIDE SEQUENCE [LARGE SCALE GENOMIC DNA]</scope>
    <source>
        <strain evidence="1 2">DSM 23424</strain>
    </source>
</reference>
<dbReference type="OrthoDB" id="9811073at2"/>
<dbReference type="Proteomes" id="UP000271339">
    <property type="component" value="Unassembled WGS sequence"/>
</dbReference>
<evidence type="ECO:0000313" key="1">
    <source>
        <dbReference type="EMBL" id="RMA66006.1"/>
    </source>
</evidence>
<accession>A0A3L9YZD3</accession>
<dbReference type="InterPro" id="IPR027417">
    <property type="entry name" value="P-loop_NTPase"/>
</dbReference>
<dbReference type="EMBL" id="REFC01000011">
    <property type="protein sequence ID" value="RMA66006.1"/>
    <property type="molecule type" value="Genomic_DNA"/>
</dbReference>
<protein>
    <submittedName>
        <fullName evidence="1">DNA polymerase-3 subunit delta</fullName>
    </submittedName>
</protein>
<evidence type="ECO:0000313" key="2">
    <source>
        <dbReference type="Proteomes" id="UP000271339"/>
    </source>
</evidence>